<reference evidence="1" key="1">
    <citation type="submission" date="2019-10" db="EMBL/GenBank/DDBJ databases">
        <authorList>
            <consortium name="DOE Joint Genome Institute"/>
            <person name="Kuo A."/>
            <person name="Miyauchi S."/>
            <person name="Kiss E."/>
            <person name="Drula E."/>
            <person name="Kohler A."/>
            <person name="Sanchez-Garcia M."/>
            <person name="Andreopoulos B."/>
            <person name="Barry K.W."/>
            <person name="Bonito G."/>
            <person name="Buee M."/>
            <person name="Carver A."/>
            <person name="Chen C."/>
            <person name="Cichocki N."/>
            <person name="Clum A."/>
            <person name="Culley D."/>
            <person name="Crous P.W."/>
            <person name="Fauchery L."/>
            <person name="Girlanda M."/>
            <person name="Hayes R."/>
            <person name="Keri Z."/>
            <person name="Labutti K."/>
            <person name="Lipzen A."/>
            <person name="Lombard V."/>
            <person name="Magnuson J."/>
            <person name="Maillard F."/>
            <person name="Morin E."/>
            <person name="Murat C."/>
            <person name="Nolan M."/>
            <person name="Ohm R."/>
            <person name="Pangilinan J."/>
            <person name="Pereira M."/>
            <person name="Perotto S."/>
            <person name="Peter M."/>
            <person name="Riley R."/>
            <person name="Sitrit Y."/>
            <person name="Stielow B."/>
            <person name="Szollosi G."/>
            <person name="Zifcakova L."/>
            <person name="Stursova M."/>
            <person name="Spatafora J.W."/>
            <person name="Tedersoo L."/>
            <person name="Vaario L.-M."/>
            <person name="Yamada A."/>
            <person name="Yan M."/>
            <person name="Wang P."/>
            <person name="Xu J."/>
            <person name="Bruns T."/>
            <person name="Baldrian P."/>
            <person name="Vilgalys R."/>
            <person name="Henrissat B."/>
            <person name="Grigoriev I.V."/>
            <person name="Hibbett D."/>
            <person name="Nagy L.G."/>
            <person name="Martin F.M."/>
        </authorList>
    </citation>
    <scope>NUCLEOTIDE SEQUENCE</scope>
    <source>
        <strain evidence="1">P2</strain>
    </source>
</reference>
<proteinExistence type="predicted"/>
<keyword evidence="2" id="KW-1185">Reference proteome</keyword>
<dbReference type="EMBL" id="MU118839">
    <property type="protein sequence ID" value="KAF9641963.1"/>
    <property type="molecule type" value="Genomic_DNA"/>
</dbReference>
<evidence type="ECO:0000313" key="1">
    <source>
        <dbReference type="EMBL" id="KAF9641963.1"/>
    </source>
</evidence>
<gene>
    <name evidence="1" type="ORF">BDM02DRAFT_3133432</name>
</gene>
<name>A0ACB6YY08_THEGA</name>
<reference evidence="1" key="2">
    <citation type="journal article" date="2020" name="Nat. Commun.">
        <title>Large-scale genome sequencing of mycorrhizal fungi provides insights into the early evolution of symbiotic traits.</title>
        <authorList>
            <person name="Miyauchi S."/>
            <person name="Kiss E."/>
            <person name="Kuo A."/>
            <person name="Drula E."/>
            <person name="Kohler A."/>
            <person name="Sanchez-Garcia M."/>
            <person name="Morin E."/>
            <person name="Andreopoulos B."/>
            <person name="Barry K.W."/>
            <person name="Bonito G."/>
            <person name="Buee M."/>
            <person name="Carver A."/>
            <person name="Chen C."/>
            <person name="Cichocki N."/>
            <person name="Clum A."/>
            <person name="Culley D."/>
            <person name="Crous P.W."/>
            <person name="Fauchery L."/>
            <person name="Girlanda M."/>
            <person name="Hayes R.D."/>
            <person name="Keri Z."/>
            <person name="LaButti K."/>
            <person name="Lipzen A."/>
            <person name="Lombard V."/>
            <person name="Magnuson J."/>
            <person name="Maillard F."/>
            <person name="Murat C."/>
            <person name="Nolan M."/>
            <person name="Ohm R.A."/>
            <person name="Pangilinan J."/>
            <person name="Pereira M.F."/>
            <person name="Perotto S."/>
            <person name="Peter M."/>
            <person name="Pfister S."/>
            <person name="Riley R."/>
            <person name="Sitrit Y."/>
            <person name="Stielow J.B."/>
            <person name="Szollosi G."/>
            <person name="Zifcakova L."/>
            <person name="Stursova M."/>
            <person name="Spatafora J.W."/>
            <person name="Tedersoo L."/>
            <person name="Vaario L.M."/>
            <person name="Yamada A."/>
            <person name="Yan M."/>
            <person name="Wang P."/>
            <person name="Xu J."/>
            <person name="Bruns T."/>
            <person name="Baldrian P."/>
            <person name="Vilgalys R."/>
            <person name="Dunand C."/>
            <person name="Henrissat B."/>
            <person name="Grigoriev I.V."/>
            <person name="Hibbett D."/>
            <person name="Nagy L.G."/>
            <person name="Martin F.M."/>
        </authorList>
    </citation>
    <scope>NUCLEOTIDE SEQUENCE</scope>
    <source>
        <strain evidence="1">P2</strain>
    </source>
</reference>
<accession>A0ACB6YY08</accession>
<sequence length="293" mass="32694">MNNYQNLSNSGVECLAFKSDGAAGTYWTITDVDGNMMMVNVLLLPPSITAATPCAFFYQVTPIYPIQELGGNQGLPDPDHIHHPPPVVSQSLSANQAPDCISVIIAQLWANLAATTELQLENQQIRTEICKIIHEIINTSSILGKKSPSSKWCLILSSGKEARILQSCHDELWNHHLKSPCEITADLYTKMVQGYGILWRRYKQILKSHAVLKDNLQHLMKQLTNTLSDWSNNDCSLLLLLFSSVSSRSVNVAINYINIKVPDKVAIAISMWQSTEEKKRENDNEIPIVGPRI</sequence>
<evidence type="ECO:0000313" key="2">
    <source>
        <dbReference type="Proteomes" id="UP000886501"/>
    </source>
</evidence>
<organism evidence="1 2">
    <name type="scientific">Thelephora ganbajun</name>
    <name type="common">Ganba fungus</name>
    <dbReference type="NCBI Taxonomy" id="370292"/>
    <lineage>
        <taxon>Eukaryota</taxon>
        <taxon>Fungi</taxon>
        <taxon>Dikarya</taxon>
        <taxon>Basidiomycota</taxon>
        <taxon>Agaricomycotina</taxon>
        <taxon>Agaricomycetes</taxon>
        <taxon>Thelephorales</taxon>
        <taxon>Thelephoraceae</taxon>
        <taxon>Thelephora</taxon>
    </lineage>
</organism>
<feature type="non-terminal residue" evidence="1">
    <location>
        <position position="293"/>
    </location>
</feature>
<dbReference type="Proteomes" id="UP000886501">
    <property type="component" value="Unassembled WGS sequence"/>
</dbReference>
<protein>
    <submittedName>
        <fullName evidence="1">Uncharacterized protein</fullName>
    </submittedName>
</protein>
<comment type="caution">
    <text evidence="1">The sequence shown here is derived from an EMBL/GenBank/DDBJ whole genome shotgun (WGS) entry which is preliminary data.</text>
</comment>